<evidence type="ECO:0000313" key="1">
    <source>
        <dbReference type="EnsemblPlants" id="LPERR11G15790.1"/>
    </source>
</evidence>
<reference evidence="2" key="2">
    <citation type="submission" date="2013-12" db="EMBL/GenBank/DDBJ databases">
        <authorList>
            <person name="Yu Y."/>
            <person name="Lee S."/>
            <person name="de Baynast K."/>
            <person name="Wissotski M."/>
            <person name="Liu L."/>
            <person name="Talag J."/>
            <person name="Goicoechea J."/>
            <person name="Angelova A."/>
            <person name="Jetty R."/>
            <person name="Kudrna D."/>
            <person name="Golser W."/>
            <person name="Rivera L."/>
            <person name="Zhang J."/>
            <person name="Wing R."/>
        </authorList>
    </citation>
    <scope>NUCLEOTIDE SEQUENCE</scope>
</reference>
<dbReference type="EnsemblPlants" id="LPERR11G15790.1">
    <property type="protein sequence ID" value="LPERR11G15790.1"/>
    <property type="gene ID" value="LPERR11G15790"/>
</dbReference>
<name>A0A0D9XU21_9ORYZ</name>
<organism evidence="1 2">
    <name type="scientific">Leersia perrieri</name>
    <dbReference type="NCBI Taxonomy" id="77586"/>
    <lineage>
        <taxon>Eukaryota</taxon>
        <taxon>Viridiplantae</taxon>
        <taxon>Streptophyta</taxon>
        <taxon>Embryophyta</taxon>
        <taxon>Tracheophyta</taxon>
        <taxon>Spermatophyta</taxon>
        <taxon>Magnoliopsida</taxon>
        <taxon>Liliopsida</taxon>
        <taxon>Poales</taxon>
        <taxon>Poaceae</taxon>
        <taxon>BOP clade</taxon>
        <taxon>Oryzoideae</taxon>
        <taxon>Oryzeae</taxon>
        <taxon>Oryzinae</taxon>
        <taxon>Leersia</taxon>
    </lineage>
</organism>
<proteinExistence type="predicted"/>
<dbReference type="Gramene" id="LPERR11G15790.1">
    <property type="protein sequence ID" value="LPERR11G15790.1"/>
    <property type="gene ID" value="LPERR11G15790"/>
</dbReference>
<sequence length="76" mass="8797">MPTRMPLDDVAWVLSLRREHIAAGFYDFVDPDDPAMTSPEEIDEERRRLVLDGGFEAGEWLRRAGDGMEKFQAWID</sequence>
<dbReference type="HOGENOM" id="CLU_2658021_0_0_1"/>
<keyword evidence="2" id="KW-1185">Reference proteome</keyword>
<protein>
    <submittedName>
        <fullName evidence="1">Uncharacterized protein</fullName>
    </submittedName>
</protein>
<reference evidence="1" key="3">
    <citation type="submission" date="2015-04" db="UniProtKB">
        <authorList>
            <consortium name="EnsemblPlants"/>
        </authorList>
    </citation>
    <scope>IDENTIFICATION</scope>
</reference>
<dbReference type="Proteomes" id="UP000032180">
    <property type="component" value="Chromosome 11"/>
</dbReference>
<reference evidence="1 2" key="1">
    <citation type="submission" date="2012-08" db="EMBL/GenBank/DDBJ databases">
        <title>Oryza genome evolution.</title>
        <authorList>
            <person name="Wing R.A."/>
        </authorList>
    </citation>
    <scope>NUCLEOTIDE SEQUENCE</scope>
</reference>
<accession>A0A0D9XU21</accession>
<evidence type="ECO:0000313" key="2">
    <source>
        <dbReference type="Proteomes" id="UP000032180"/>
    </source>
</evidence>
<dbReference type="AlphaFoldDB" id="A0A0D9XU21"/>